<name>A0A1G6XP50_9SPHI</name>
<dbReference type="InterPro" id="IPR011042">
    <property type="entry name" value="6-blade_b-propeller_TolB-like"/>
</dbReference>
<evidence type="ECO:0000313" key="3">
    <source>
        <dbReference type="Proteomes" id="UP000199072"/>
    </source>
</evidence>
<dbReference type="PANTHER" id="PTHR36842">
    <property type="entry name" value="PROTEIN TOLB HOMOLOG"/>
    <property type="match status" value="1"/>
</dbReference>
<dbReference type="OrthoDB" id="9799878at2"/>
<keyword evidence="3" id="KW-1185">Reference proteome</keyword>
<organism evidence="2 3">
    <name type="scientific">Mucilaginibacter pineti</name>
    <dbReference type="NCBI Taxonomy" id="1391627"/>
    <lineage>
        <taxon>Bacteria</taxon>
        <taxon>Pseudomonadati</taxon>
        <taxon>Bacteroidota</taxon>
        <taxon>Sphingobacteriia</taxon>
        <taxon>Sphingobacteriales</taxon>
        <taxon>Sphingobacteriaceae</taxon>
        <taxon>Mucilaginibacter</taxon>
    </lineage>
</organism>
<dbReference type="AlphaFoldDB" id="A0A1G6XP50"/>
<feature type="signal peptide" evidence="1">
    <location>
        <begin position="1"/>
        <end position="28"/>
    </location>
</feature>
<protein>
    <recommendedName>
        <fullName evidence="4">Surface antigen</fullName>
    </recommendedName>
</protein>
<dbReference type="Proteomes" id="UP000199072">
    <property type="component" value="Unassembled WGS sequence"/>
</dbReference>
<dbReference type="RefSeq" id="WP_091146880.1">
    <property type="nucleotide sequence ID" value="NZ_FNAI01000002.1"/>
</dbReference>
<dbReference type="SUPFAM" id="SSF69304">
    <property type="entry name" value="Tricorn protease N-terminal domain"/>
    <property type="match status" value="1"/>
</dbReference>
<dbReference type="PANTHER" id="PTHR36842:SF1">
    <property type="entry name" value="PROTEIN TOLB"/>
    <property type="match status" value="1"/>
</dbReference>
<gene>
    <name evidence="2" type="ORF">SAMN05216464_102585</name>
</gene>
<dbReference type="Gene3D" id="2.120.10.30">
    <property type="entry name" value="TolB, C-terminal domain"/>
    <property type="match status" value="1"/>
</dbReference>
<evidence type="ECO:0008006" key="4">
    <source>
        <dbReference type="Google" id="ProtNLM"/>
    </source>
</evidence>
<proteinExistence type="predicted"/>
<sequence length="942" mass="106301">MNKPFNTRYILPKLLLPLLLCTASMAGAQQFGGNPPSIKWKQVNIPAARVIFPAGMDSTGVEVANIIRQMNGLVKATIGNKQRQVSIVLQNQTTIANGYVGLAPFRSEFYLTPDQNSLELGSLPWPQQLAIHEFRHVQQYNNFNVGLSRVLRVLFGEGGQALGNDLSVPNWFFEGDAVYNETHVSEQGRGRIPFFFNEYRALWAGDKNYSFMKLRNGSYRDYVPDHYPLGYMLVAYGRQKYGDDIWRSITHDAAAFSGGFYPFQRAVKKYTGEDFKTYRNEALDHFKKEFNDDVNKTATKHFDADREYPAYVHDSTLIYMKSTYNHIPAFFIKTGDKERRISTRSSSLDSYFAYNNGKVVYASYRPDARWGYRDYSELMLLDINTGQEHRITRKTKYFSPAFNADGSKIITVQVGPTGKSELHILNTDGKGAVNVIPNPDKLFYTYPKFYGNDEVISAVRNTEGKMSLALIAVKTGQARYLLPFTYKPIGFTAIKGDTVYFTGISGNNERLFALFINTNKFYELLPTGNNDGVGSYQPALGSHKLAWVGFSATGYKINEADNKNLKWIDANYASPLPNMGITALAKDSSADMLATVVDKALPVTSYSKAHGLFNFHSLIPNISDPNYSFAISGENVLNTFQSELSFDYNTNEHYKQFSFDAIYGALFPYIDAGVDYTLDRRQFFRGNYVYWNETKLHGGLEVPLSFSAGKHSTGLTFGSDFYYNRISFQPSTFVKTTDRSITYLNNYIAFSNQTQQARQDIYPQLAQSISLNYKSTVTGGSATQLLATGTFYFPGLFTSHSFVINVAHQQKGKDNVVGFSNDFPFSKGYSAESLDEMNKVGFNYHFPIAYPDAGFGNIVYLMRLRGNLFFDYTRATADKFFADGSNFKQNFRSAGGGLFFDTKWFNQNSISFGVRYSRLLDDDIFGGTGRNRIELVLPVTFF</sequence>
<dbReference type="EMBL" id="FNAI01000002">
    <property type="protein sequence ID" value="SDD79215.1"/>
    <property type="molecule type" value="Genomic_DNA"/>
</dbReference>
<evidence type="ECO:0000256" key="1">
    <source>
        <dbReference type="SAM" id="SignalP"/>
    </source>
</evidence>
<reference evidence="2 3" key="1">
    <citation type="submission" date="2016-10" db="EMBL/GenBank/DDBJ databases">
        <authorList>
            <person name="de Groot N.N."/>
        </authorList>
    </citation>
    <scope>NUCLEOTIDE SEQUENCE [LARGE SCALE GENOMIC DNA]</scope>
    <source>
        <strain evidence="2 3">47C3B</strain>
    </source>
</reference>
<dbReference type="STRING" id="1391627.SAMN05216464_102585"/>
<evidence type="ECO:0000313" key="2">
    <source>
        <dbReference type="EMBL" id="SDD79215.1"/>
    </source>
</evidence>
<accession>A0A1G6XP50</accession>
<keyword evidence="1" id="KW-0732">Signal</keyword>
<feature type="chain" id="PRO_5011437768" description="Surface antigen" evidence="1">
    <location>
        <begin position="29"/>
        <end position="942"/>
    </location>
</feature>